<dbReference type="InterPro" id="IPR037171">
    <property type="entry name" value="NagB/RpiA_transferase-like"/>
</dbReference>
<evidence type="ECO:0000256" key="4">
    <source>
        <dbReference type="RuleBase" id="RU361279"/>
    </source>
</evidence>
<evidence type="ECO:0000256" key="3">
    <source>
        <dbReference type="ARBA" id="ARBA00022840"/>
    </source>
</evidence>
<dbReference type="PANTHER" id="PTHR23407">
    <property type="entry name" value="ATPASE INHIBITOR/5-FORMYLTETRAHYDROFOLATE CYCLO-LIGASE"/>
    <property type="match status" value="1"/>
</dbReference>
<keyword evidence="7" id="KW-1185">Reference proteome</keyword>
<name>A0ABS7J730_9SPHN</name>
<protein>
    <recommendedName>
        <fullName evidence="4">5-formyltetrahydrofolate cyclo-ligase</fullName>
        <ecNumber evidence="4">6.3.3.2</ecNumber>
    </recommendedName>
</protein>
<dbReference type="Pfam" id="PF01812">
    <property type="entry name" value="5-FTHF_cyc-lig"/>
    <property type="match status" value="1"/>
</dbReference>
<dbReference type="NCBIfam" id="TIGR02727">
    <property type="entry name" value="MTHFS_bact"/>
    <property type="match status" value="1"/>
</dbReference>
<accession>A0ABS7J730</accession>
<comment type="caution">
    <text evidence="6">The sequence shown here is derived from an EMBL/GenBank/DDBJ whole genome shotgun (WGS) entry which is preliminary data.</text>
</comment>
<keyword evidence="3 4" id="KW-0067">ATP-binding</keyword>
<dbReference type="PANTHER" id="PTHR23407:SF1">
    <property type="entry name" value="5-FORMYLTETRAHYDROFOLATE CYCLO-LIGASE"/>
    <property type="match status" value="1"/>
</dbReference>
<dbReference type="SUPFAM" id="SSF100950">
    <property type="entry name" value="NagB/RpiA/CoA transferase-like"/>
    <property type="match status" value="1"/>
</dbReference>
<comment type="similarity">
    <text evidence="1 4">Belongs to the 5-formyltetrahydrofolate cyclo-ligase family.</text>
</comment>
<keyword evidence="2 4" id="KW-0547">Nucleotide-binding</keyword>
<evidence type="ECO:0000256" key="5">
    <source>
        <dbReference type="SAM" id="MobiDB-lite"/>
    </source>
</evidence>
<evidence type="ECO:0000313" key="6">
    <source>
        <dbReference type="EMBL" id="MBX7481453.1"/>
    </source>
</evidence>
<keyword evidence="4" id="KW-0479">Metal-binding</keyword>
<feature type="region of interest" description="Disordered" evidence="5">
    <location>
        <begin position="1"/>
        <end position="26"/>
    </location>
</feature>
<sequence length="214" mass="23044">MVVPPLSPSSSTWTAARPPGKDAGVTKDDLRKRLRAARREHVAALPDSVRTLVFMRPPAPLLDMVPQGATIGLYRAASTEAPAGAYARYFYDAGHELALPRFADRNAPMQFARFTDPFEESDLETGPFGLLQPAMDAAIIEPSVLFVPLVGFTADGARLGQGGGHYDRWLAAHTGVIAIGIGWDCQLVDELPTEPHDIPLAAIVTPTRLYGPFA</sequence>
<evidence type="ECO:0000256" key="2">
    <source>
        <dbReference type="ARBA" id="ARBA00022741"/>
    </source>
</evidence>
<dbReference type="EC" id="6.3.3.2" evidence="4"/>
<dbReference type="GO" id="GO:0030272">
    <property type="term" value="F:5-formyltetrahydrofolate cyclo-ligase activity"/>
    <property type="evidence" value="ECO:0007669"/>
    <property type="project" value="UniProtKB-EC"/>
</dbReference>
<dbReference type="PIRSF" id="PIRSF006806">
    <property type="entry name" value="FTHF_cligase"/>
    <property type="match status" value="1"/>
</dbReference>
<dbReference type="InterPro" id="IPR024185">
    <property type="entry name" value="FTHF_cligase-like_sf"/>
</dbReference>
<dbReference type="Gene3D" id="3.40.50.10420">
    <property type="entry name" value="NagB/RpiA/CoA transferase-like"/>
    <property type="match status" value="1"/>
</dbReference>
<comment type="catalytic activity">
    <reaction evidence="4">
        <text>(6S)-5-formyl-5,6,7,8-tetrahydrofolate + ATP = (6R)-5,10-methenyltetrahydrofolate + ADP + phosphate</text>
        <dbReference type="Rhea" id="RHEA:10488"/>
        <dbReference type="ChEBI" id="CHEBI:30616"/>
        <dbReference type="ChEBI" id="CHEBI:43474"/>
        <dbReference type="ChEBI" id="CHEBI:57455"/>
        <dbReference type="ChEBI" id="CHEBI:57457"/>
        <dbReference type="ChEBI" id="CHEBI:456216"/>
        <dbReference type="EC" id="6.3.3.2"/>
    </reaction>
</comment>
<evidence type="ECO:0000313" key="7">
    <source>
        <dbReference type="Proteomes" id="UP000755104"/>
    </source>
</evidence>
<keyword evidence="4" id="KW-0460">Magnesium</keyword>
<dbReference type="EMBL" id="JAIGNO010000001">
    <property type="protein sequence ID" value="MBX7481453.1"/>
    <property type="molecule type" value="Genomic_DNA"/>
</dbReference>
<organism evidence="6 7">
    <name type="scientific">Qipengyuania qiaonensis</name>
    <dbReference type="NCBI Taxonomy" id="2867240"/>
    <lineage>
        <taxon>Bacteria</taxon>
        <taxon>Pseudomonadati</taxon>
        <taxon>Pseudomonadota</taxon>
        <taxon>Alphaproteobacteria</taxon>
        <taxon>Sphingomonadales</taxon>
        <taxon>Erythrobacteraceae</taxon>
        <taxon>Qipengyuania</taxon>
    </lineage>
</organism>
<dbReference type="Proteomes" id="UP000755104">
    <property type="component" value="Unassembled WGS sequence"/>
</dbReference>
<comment type="cofactor">
    <cofactor evidence="4">
        <name>Mg(2+)</name>
        <dbReference type="ChEBI" id="CHEBI:18420"/>
    </cofactor>
</comment>
<dbReference type="InterPro" id="IPR002698">
    <property type="entry name" value="FTHF_cligase"/>
</dbReference>
<keyword evidence="6" id="KW-0436">Ligase</keyword>
<gene>
    <name evidence="6" type="ORF">K3174_02840</name>
</gene>
<evidence type="ECO:0000256" key="1">
    <source>
        <dbReference type="ARBA" id="ARBA00010638"/>
    </source>
</evidence>
<reference evidence="6 7" key="1">
    <citation type="submission" date="2021-08" db="EMBL/GenBank/DDBJ databases">
        <title>Comparative Genomics Analysis of the Genus Qipengyuania Reveals Extensive Genetic Diversity and Metabolic Versatility, Including the Description of Fifteen Novel Species.</title>
        <authorList>
            <person name="Liu Y."/>
        </authorList>
    </citation>
    <scope>NUCLEOTIDE SEQUENCE [LARGE SCALE GENOMIC DNA]</scope>
    <source>
        <strain evidence="6 7">6D47A</strain>
    </source>
</reference>
<proteinExistence type="inferred from homology"/>